<sequence length="66" mass="7063">MAERGGGGAQRRRLRKGVASEEGVAVDAGRGGVETMPGRRRALPWTPRRGGELGSGDEAWTTRLCR</sequence>
<feature type="region of interest" description="Disordered" evidence="1">
    <location>
        <begin position="1"/>
        <end position="66"/>
    </location>
</feature>
<evidence type="ECO:0000256" key="1">
    <source>
        <dbReference type="SAM" id="MobiDB-lite"/>
    </source>
</evidence>
<reference evidence="2" key="1">
    <citation type="submission" date="2018-02" db="EMBL/GenBank/DDBJ databases">
        <authorList>
            <person name="Cohen D.B."/>
            <person name="Kent A.D."/>
        </authorList>
    </citation>
    <scope>NUCLEOTIDE SEQUENCE</scope>
</reference>
<gene>
    <name evidence="2" type="ORF">FSB_LOCUS50082</name>
</gene>
<dbReference type="AlphaFoldDB" id="A0A2N9IDQ5"/>
<protein>
    <submittedName>
        <fullName evidence="2">Uncharacterized protein</fullName>
    </submittedName>
</protein>
<evidence type="ECO:0000313" key="2">
    <source>
        <dbReference type="EMBL" id="SPD22200.1"/>
    </source>
</evidence>
<accession>A0A2N9IDQ5</accession>
<organism evidence="2">
    <name type="scientific">Fagus sylvatica</name>
    <name type="common">Beechnut</name>
    <dbReference type="NCBI Taxonomy" id="28930"/>
    <lineage>
        <taxon>Eukaryota</taxon>
        <taxon>Viridiplantae</taxon>
        <taxon>Streptophyta</taxon>
        <taxon>Embryophyta</taxon>
        <taxon>Tracheophyta</taxon>
        <taxon>Spermatophyta</taxon>
        <taxon>Magnoliopsida</taxon>
        <taxon>eudicotyledons</taxon>
        <taxon>Gunneridae</taxon>
        <taxon>Pentapetalae</taxon>
        <taxon>rosids</taxon>
        <taxon>fabids</taxon>
        <taxon>Fagales</taxon>
        <taxon>Fagaceae</taxon>
        <taxon>Fagus</taxon>
    </lineage>
</organism>
<dbReference type="EMBL" id="OIVN01005380">
    <property type="protein sequence ID" value="SPD22200.1"/>
    <property type="molecule type" value="Genomic_DNA"/>
</dbReference>
<name>A0A2N9IDQ5_FAGSY</name>
<proteinExistence type="predicted"/>